<dbReference type="EMBL" id="CP017962">
    <property type="protein sequence ID" value="APC48474.1"/>
    <property type="molecule type" value="Genomic_DNA"/>
</dbReference>
<dbReference type="GeneID" id="71514716"/>
<dbReference type="InterPro" id="IPR011141">
    <property type="entry name" value="Polyketide_synthase_type-III"/>
</dbReference>
<dbReference type="InterPro" id="IPR016039">
    <property type="entry name" value="Thiolase-like"/>
</dbReference>
<evidence type="ECO:0000256" key="4">
    <source>
        <dbReference type="PIRSR" id="PIRSR000451-1"/>
    </source>
</evidence>
<protein>
    <submittedName>
        <fullName evidence="7">Type III polyketide synthase</fullName>
    </submittedName>
</protein>
<dbReference type="InterPro" id="IPR012328">
    <property type="entry name" value="Chalcone/stilbene_synt_C"/>
</dbReference>
<dbReference type="RefSeq" id="WP_071648997.1">
    <property type="nucleotide sequence ID" value="NZ_CP017962.1"/>
</dbReference>
<dbReference type="Pfam" id="PF00195">
    <property type="entry name" value="Chal_sti_synt_N"/>
    <property type="match status" value="1"/>
</dbReference>
<evidence type="ECO:0000313" key="8">
    <source>
        <dbReference type="Proteomes" id="UP000182945"/>
    </source>
</evidence>
<dbReference type="GO" id="GO:0016747">
    <property type="term" value="F:acyltransferase activity, transferring groups other than amino-acyl groups"/>
    <property type="evidence" value="ECO:0007669"/>
    <property type="project" value="InterPro"/>
</dbReference>
<evidence type="ECO:0000259" key="5">
    <source>
        <dbReference type="Pfam" id="PF00195"/>
    </source>
</evidence>
<evidence type="ECO:0000256" key="3">
    <source>
        <dbReference type="ARBA" id="ARBA00023315"/>
    </source>
</evidence>
<feature type="domain" description="Chalcone/stilbene synthase N-terminal" evidence="5">
    <location>
        <begin position="62"/>
        <end position="202"/>
    </location>
</feature>
<dbReference type="InterPro" id="IPR001099">
    <property type="entry name" value="Chalcone/stilbene_synt_N"/>
</dbReference>
<organism evidence="7 8">
    <name type="scientific">Virgibacillus halodenitrificans</name>
    <name type="common">Bacillus halodenitrificans</name>
    <dbReference type="NCBI Taxonomy" id="1482"/>
    <lineage>
        <taxon>Bacteria</taxon>
        <taxon>Bacillati</taxon>
        <taxon>Bacillota</taxon>
        <taxon>Bacilli</taxon>
        <taxon>Bacillales</taxon>
        <taxon>Bacillaceae</taxon>
        <taxon>Virgibacillus</taxon>
    </lineage>
</organism>
<comment type="similarity">
    <text evidence="1">Belongs to the thiolase-like superfamily. Chalcone/stilbene synthases family.</text>
</comment>
<dbReference type="CDD" id="cd00831">
    <property type="entry name" value="CHS_like"/>
    <property type="match status" value="1"/>
</dbReference>
<gene>
    <name evidence="7" type="ORF">BME96_09950</name>
</gene>
<dbReference type="Gene3D" id="3.40.47.10">
    <property type="match status" value="2"/>
</dbReference>
<dbReference type="PANTHER" id="PTHR11877:SF99">
    <property type="entry name" value="1,3,6,8-TETRAHYDROXYNAPHTHALENE SYNTHASE"/>
    <property type="match status" value="1"/>
</dbReference>
<dbReference type="Pfam" id="PF02797">
    <property type="entry name" value="Chal_sti_synt_C"/>
    <property type="match status" value="1"/>
</dbReference>
<feature type="domain" description="Chalcone/stilbene synthase C-terminal" evidence="6">
    <location>
        <begin position="232"/>
        <end position="358"/>
    </location>
</feature>
<evidence type="ECO:0000259" key="6">
    <source>
        <dbReference type="Pfam" id="PF02797"/>
    </source>
</evidence>
<feature type="active site" description="Acyl-thioester intermediate" evidence="4">
    <location>
        <position position="144"/>
    </location>
</feature>
<proteinExistence type="inferred from homology"/>
<dbReference type="PIRSF" id="PIRSF000451">
    <property type="entry name" value="PKS_III"/>
    <property type="match status" value="1"/>
</dbReference>
<keyword evidence="2" id="KW-0808">Transferase</keyword>
<dbReference type="SUPFAM" id="SSF53901">
    <property type="entry name" value="Thiolase-like"/>
    <property type="match status" value="2"/>
</dbReference>
<dbReference type="PANTHER" id="PTHR11877">
    <property type="entry name" value="HYDROXYMETHYLGLUTARYL-COA SYNTHASE"/>
    <property type="match status" value="1"/>
</dbReference>
<dbReference type="AlphaFoldDB" id="A0AAC9NL73"/>
<dbReference type="GO" id="GO:0030639">
    <property type="term" value="P:polyketide biosynthetic process"/>
    <property type="evidence" value="ECO:0007669"/>
    <property type="project" value="TreeGrafter"/>
</dbReference>
<evidence type="ECO:0000256" key="1">
    <source>
        <dbReference type="ARBA" id="ARBA00005531"/>
    </source>
</evidence>
<keyword evidence="3" id="KW-0012">Acyltransferase</keyword>
<dbReference type="Proteomes" id="UP000182945">
    <property type="component" value="Chromosome"/>
</dbReference>
<reference evidence="7 8" key="1">
    <citation type="submission" date="2016-11" db="EMBL/GenBank/DDBJ databases">
        <title>Complete genome sequencing of Virgibacillus halodenitrificans PDB-F2.</title>
        <authorList>
            <person name="Sun Z."/>
            <person name="Zhou Y."/>
            <person name="Li H."/>
        </authorList>
    </citation>
    <scope>NUCLEOTIDE SEQUENCE [LARGE SCALE GENOMIC DNA]</scope>
    <source>
        <strain evidence="7 8">PDB-F2</strain>
    </source>
</reference>
<name>A0AAC9NL73_VIRHA</name>
<accession>A0AAC9NL73</accession>
<dbReference type="KEGG" id="vhl:BME96_09950"/>
<evidence type="ECO:0000313" key="7">
    <source>
        <dbReference type="EMBL" id="APC48474.1"/>
    </source>
</evidence>
<sequence length="361" mass="40444">MTHICSTGIGVPEYEIGQGDIKKLVQEIFVSSDKRLSRLLSVFDNAQVEKRQFAVPATWFKEDHSFKERNDLYKELAIQYSLNAVDDCLKNQDFLEKEVPYEAIDMIIFVSSTGISTPSIDAHLVHERPFREDVNRMPIWGLGCAGGAIALSRAHDWITANPDKTVLIICCELCSLTFQKGDMKKSNIIGSALFGDGVCATLAVGKNSPYLSYRKHVSPKLLNYSSLTKKGSASVMGWNVTNSGLEVVFSKSIPSLVQTFWDRHINSFLKENKITEKQISSFISHPGGKKVLEAMREVLNTTDNKLKHSYKVLSQHGNMSSPTVLYVLRQWMIEDNNRGEKSIISALGPGFSSELILMEWE</sequence>
<evidence type="ECO:0000256" key="2">
    <source>
        <dbReference type="ARBA" id="ARBA00022679"/>
    </source>
</evidence>